<protein>
    <recommendedName>
        <fullName evidence="5">SLA1 homology domain-containing protein</fullName>
    </recommendedName>
</protein>
<feature type="compositionally biased region" description="Acidic residues" evidence="1">
    <location>
        <begin position="521"/>
        <end position="537"/>
    </location>
</feature>
<sequence>MKPAFRLALLIPAMSLSFVHTAFADNKIPGYKEELEDGTEVLKFHTGEKVFVIKISESGEFELDRELLSGVFDAKTGQYIQPLLPSSSDDQIQEPLQASDHGVPEAVLSPSFHQPEFYGTPKQTDDYVTVRISPNGRLTSVPPANTGEQAATVPGESAVALRYTDNQQSPVRKPIEFTEKEWNLFAEGLKVVQETKNLRRLGLPYKRYNHTAGANNIEGHDYTHYNQPESSLQTRYPDQKIEHCQSFTKDEVTQLEEKLEKERQAAGVSGAEPARFEMDIKVIHDQALAQIKGVNPQKMSDEISGIIKKYSQQAEHGEVSFASLLTFANEREMGIAIYHPETNIDPKRYSGMTLLDARMPTGQAVTDAIVRFLTQVAIRKIKEESEELTGLARTSIKGFMSVAAALLPDSVPYAGYKTNLERLAESDSGIEQILEGLMVFLMYKEMGSSVESMQIIYAENQRADLWWMVEVFNKVYNLEPAHFALAYNAKSLLRIPVMGKTPELFGKRQKPESTATPAEDTQVEEQDVEDSDEDSLG</sequence>
<keyword evidence="2" id="KW-0732">Signal</keyword>
<organism evidence="3 4">
    <name type="scientific">Endozoicomonas lisbonensis</name>
    <dbReference type="NCBI Taxonomy" id="3120522"/>
    <lineage>
        <taxon>Bacteria</taxon>
        <taxon>Pseudomonadati</taxon>
        <taxon>Pseudomonadota</taxon>
        <taxon>Gammaproteobacteria</taxon>
        <taxon>Oceanospirillales</taxon>
        <taxon>Endozoicomonadaceae</taxon>
        <taxon>Endozoicomonas</taxon>
    </lineage>
</organism>
<dbReference type="RefSeq" id="WP_354010647.1">
    <property type="nucleotide sequence ID" value="NZ_JBEWTA010000001.1"/>
</dbReference>
<name>A0ABV2SEX3_9GAMM</name>
<evidence type="ECO:0000313" key="3">
    <source>
        <dbReference type="EMBL" id="MET4756300.1"/>
    </source>
</evidence>
<feature type="region of interest" description="Disordered" evidence="1">
    <location>
        <begin position="504"/>
        <end position="537"/>
    </location>
</feature>
<feature type="chain" id="PRO_5046868772" description="SLA1 homology domain-containing protein" evidence="2">
    <location>
        <begin position="25"/>
        <end position="537"/>
    </location>
</feature>
<dbReference type="EMBL" id="JBEWTB010000002">
    <property type="protein sequence ID" value="MET4756300.1"/>
    <property type="molecule type" value="Genomic_DNA"/>
</dbReference>
<gene>
    <name evidence="3" type="ORF">V5J35_001492</name>
</gene>
<comment type="caution">
    <text evidence="3">The sequence shown here is derived from an EMBL/GenBank/DDBJ whole genome shotgun (WGS) entry which is preliminary data.</text>
</comment>
<evidence type="ECO:0008006" key="5">
    <source>
        <dbReference type="Google" id="ProtNLM"/>
    </source>
</evidence>
<evidence type="ECO:0000256" key="2">
    <source>
        <dbReference type="SAM" id="SignalP"/>
    </source>
</evidence>
<accession>A0ABV2SEX3</accession>
<keyword evidence="4" id="KW-1185">Reference proteome</keyword>
<evidence type="ECO:0000256" key="1">
    <source>
        <dbReference type="SAM" id="MobiDB-lite"/>
    </source>
</evidence>
<feature type="signal peptide" evidence="2">
    <location>
        <begin position="1"/>
        <end position="24"/>
    </location>
</feature>
<proteinExistence type="predicted"/>
<reference evidence="3 4" key="1">
    <citation type="submission" date="2024-06" db="EMBL/GenBank/DDBJ databases">
        <title>Genomic Encyclopedia of Type Strains, Phase V (KMG-V): Genome sequencing to study the core and pangenomes of soil and plant-associated prokaryotes.</title>
        <authorList>
            <person name="Whitman W."/>
        </authorList>
    </citation>
    <scope>NUCLEOTIDE SEQUENCE [LARGE SCALE GENOMIC DNA]</scope>
    <source>
        <strain evidence="3 4">NE40</strain>
    </source>
</reference>
<evidence type="ECO:0000313" key="4">
    <source>
        <dbReference type="Proteomes" id="UP001549366"/>
    </source>
</evidence>
<dbReference type="Proteomes" id="UP001549366">
    <property type="component" value="Unassembled WGS sequence"/>
</dbReference>